<organism evidence="1 2">
    <name type="scientific">Tepidibacillus decaturensis</name>
    <dbReference type="NCBI Taxonomy" id="1413211"/>
    <lineage>
        <taxon>Bacteria</taxon>
        <taxon>Bacillati</taxon>
        <taxon>Bacillota</taxon>
        <taxon>Bacilli</taxon>
        <taxon>Bacillales</taxon>
        <taxon>Bacillaceae</taxon>
        <taxon>Tepidibacillus</taxon>
    </lineage>
</organism>
<dbReference type="Proteomes" id="UP000070352">
    <property type="component" value="Unassembled WGS sequence"/>
</dbReference>
<accession>A0A135L774</accession>
<evidence type="ECO:0000313" key="2">
    <source>
        <dbReference type="Proteomes" id="UP000070352"/>
    </source>
</evidence>
<protein>
    <submittedName>
        <fullName evidence="1">Uncharacterized protein</fullName>
    </submittedName>
</protein>
<proteinExistence type="predicted"/>
<keyword evidence="2" id="KW-1185">Reference proteome</keyword>
<name>A0A135L774_9BACI</name>
<dbReference type="STRING" id="1413211.U473_12515"/>
<dbReference type="AlphaFoldDB" id="A0A135L774"/>
<dbReference type="EMBL" id="LSKU01000001">
    <property type="protein sequence ID" value="KXG44757.1"/>
    <property type="molecule type" value="Genomic_DNA"/>
</dbReference>
<sequence length="88" mass="10449">MSPLSKELITKLANENDVEVLKEVLHYYAFLKEKKEQEIKKQWDSLEEVEPDEEELKIISEYKNSPEKFEFVSMEEVLKELGINESEL</sequence>
<gene>
    <name evidence="1" type="ORF">U473_12515</name>
</gene>
<reference evidence="1 2" key="1">
    <citation type="submission" date="2016-02" db="EMBL/GenBank/DDBJ databases">
        <title>Draft Genome for Tepidibacillus decaturensis nov. sp. Strain Z9, an Anaerobic, Moderately Thermophilic and Heterotrophic Bacterium from Deep Subsurface of the Illinois Basin, USA.</title>
        <authorList>
            <person name="Dong Y."/>
            <person name="Chang J.Y."/>
            <person name="Sanford R."/>
            <person name="Fouke B.W."/>
        </authorList>
    </citation>
    <scope>NUCLEOTIDE SEQUENCE [LARGE SCALE GENOMIC DNA]</scope>
    <source>
        <strain evidence="1 2">Z9</strain>
    </source>
</reference>
<evidence type="ECO:0000313" key="1">
    <source>
        <dbReference type="EMBL" id="KXG44757.1"/>
    </source>
</evidence>
<comment type="caution">
    <text evidence="1">The sequence shown here is derived from an EMBL/GenBank/DDBJ whole genome shotgun (WGS) entry which is preliminary data.</text>
</comment>